<dbReference type="CDD" id="cd00093">
    <property type="entry name" value="HTH_XRE"/>
    <property type="match status" value="1"/>
</dbReference>
<evidence type="ECO:0000259" key="1">
    <source>
        <dbReference type="PROSITE" id="PS50943"/>
    </source>
</evidence>
<protein>
    <submittedName>
        <fullName evidence="2">XRE family transcriptional regulator</fullName>
    </submittedName>
</protein>
<gene>
    <name evidence="2" type="ORF">DMH04_41780</name>
</gene>
<dbReference type="AlphaFoldDB" id="A0A428YU30"/>
<dbReference type="PROSITE" id="PS50943">
    <property type="entry name" value="HTH_CROC1"/>
    <property type="match status" value="1"/>
</dbReference>
<dbReference type="SUPFAM" id="SSF47413">
    <property type="entry name" value="lambda repressor-like DNA-binding domains"/>
    <property type="match status" value="1"/>
</dbReference>
<dbReference type="PANTHER" id="PTHR35010">
    <property type="entry name" value="BLL4672 PROTEIN-RELATED"/>
    <property type="match status" value="1"/>
</dbReference>
<dbReference type="Gene3D" id="3.30.450.180">
    <property type="match status" value="1"/>
</dbReference>
<sequence length="284" mass="31552">MGEHRNTELGDFLRSRRSALTPAQIGIPTHGAPRRVPGLRREEVAQLAGMSVNYYTRIEQGESHQMSDSVLEAIANALRLDETERLHLLRLAWPTQIARGPLGPETVRDSLRALLDSATDQAAWVIGRRADLLAANRLGSALLGIDPDQRPNLARWLFLDPAARDLYVDLETIMHISASTLRISAREHPGDPQLAELVAELCVNSRDFARIWATHPVTDCLHTVREFNHPLVGRLTLNEETFRLPDAPGQRIIFNGAKPETQSARRLKLLDSVVGAAQPPKTFS</sequence>
<organism evidence="2 3">
    <name type="scientific">Kibdelosporangium aridum</name>
    <dbReference type="NCBI Taxonomy" id="2030"/>
    <lineage>
        <taxon>Bacteria</taxon>
        <taxon>Bacillati</taxon>
        <taxon>Actinomycetota</taxon>
        <taxon>Actinomycetes</taxon>
        <taxon>Pseudonocardiales</taxon>
        <taxon>Pseudonocardiaceae</taxon>
        <taxon>Kibdelosporangium</taxon>
    </lineage>
</organism>
<accession>A0A428YU30</accession>
<dbReference type="SMART" id="SM00530">
    <property type="entry name" value="HTH_XRE"/>
    <property type="match status" value="1"/>
</dbReference>
<dbReference type="InterPro" id="IPR001387">
    <property type="entry name" value="Cro/C1-type_HTH"/>
</dbReference>
<proteinExistence type="predicted"/>
<dbReference type="Proteomes" id="UP000287547">
    <property type="component" value="Unassembled WGS sequence"/>
</dbReference>
<dbReference type="Gene3D" id="1.10.260.40">
    <property type="entry name" value="lambda repressor-like DNA-binding domains"/>
    <property type="match status" value="1"/>
</dbReference>
<dbReference type="Pfam" id="PF17765">
    <property type="entry name" value="MLTR_LBD"/>
    <property type="match status" value="1"/>
</dbReference>
<dbReference type="Pfam" id="PF13560">
    <property type="entry name" value="HTH_31"/>
    <property type="match status" value="1"/>
</dbReference>
<dbReference type="GO" id="GO:0003677">
    <property type="term" value="F:DNA binding"/>
    <property type="evidence" value="ECO:0007669"/>
    <property type="project" value="InterPro"/>
</dbReference>
<dbReference type="PANTHER" id="PTHR35010:SF2">
    <property type="entry name" value="BLL4672 PROTEIN"/>
    <property type="match status" value="1"/>
</dbReference>
<reference evidence="2 3" key="1">
    <citation type="submission" date="2018-05" db="EMBL/GenBank/DDBJ databases">
        <title>Evolution of GPA BGCs.</title>
        <authorList>
            <person name="Waglechner N."/>
            <person name="Wright G.D."/>
        </authorList>
    </citation>
    <scope>NUCLEOTIDE SEQUENCE [LARGE SCALE GENOMIC DNA]</scope>
    <source>
        <strain evidence="2 3">A82846</strain>
    </source>
</reference>
<feature type="domain" description="HTH cro/C1-type" evidence="1">
    <location>
        <begin position="38"/>
        <end position="85"/>
    </location>
</feature>
<dbReference type="OrthoDB" id="4790304at2"/>
<dbReference type="EMBL" id="QHKI01000057">
    <property type="protein sequence ID" value="RSM73020.1"/>
    <property type="molecule type" value="Genomic_DNA"/>
</dbReference>
<dbReference type="InterPro" id="IPR010982">
    <property type="entry name" value="Lambda_DNA-bd_dom_sf"/>
</dbReference>
<dbReference type="RefSeq" id="WP_051795579.1">
    <property type="nucleotide sequence ID" value="NZ_QHKI01000057.1"/>
</dbReference>
<name>A0A428YU30_KIBAR</name>
<comment type="caution">
    <text evidence="2">The sequence shown here is derived from an EMBL/GenBank/DDBJ whole genome shotgun (WGS) entry which is preliminary data.</text>
</comment>
<evidence type="ECO:0000313" key="3">
    <source>
        <dbReference type="Proteomes" id="UP000287547"/>
    </source>
</evidence>
<evidence type="ECO:0000313" key="2">
    <source>
        <dbReference type="EMBL" id="RSM73020.1"/>
    </source>
</evidence>
<dbReference type="InterPro" id="IPR041413">
    <property type="entry name" value="MLTR_LBD"/>
</dbReference>